<accession>A0A8J7MCX9</accession>
<name>A0A8J7MCX9_9BACT</name>
<dbReference type="PANTHER" id="PTHR33546:SF1">
    <property type="entry name" value="LARGE, MULTIFUNCTIONAL SECRETED PROTEIN"/>
    <property type="match status" value="1"/>
</dbReference>
<dbReference type="InterPro" id="IPR011041">
    <property type="entry name" value="Quinoprot_gluc/sorb_DH_b-prop"/>
</dbReference>
<dbReference type="EMBL" id="JAENIM010000039">
    <property type="protein sequence ID" value="MBK1791057.1"/>
    <property type="molecule type" value="Genomic_DNA"/>
</dbReference>
<evidence type="ECO:0000313" key="7">
    <source>
        <dbReference type="EMBL" id="MBK1791057.1"/>
    </source>
</evidence>
<protein>
    <submittedName>
        <fullName evidence="7">C-type cytochrome</fullName>
    </submittedName>
</protein>
<evidence type="ECO:0000313" key="8">
    <source>
        <dbReference type="Proteomes" id="UP000624703"/>
    </source>
</evidence>
<proteinExistence type="predicted"/>
<keyword evidence="2 4" id="KW-0479">Metal-binding</keyword>
<dbReference type="PROSITE" id="PS51007">
    <property type="entry name" value="CYTC"/>
    <property type="match status" value="1"/>
</dbReference>
<dbReference type="GO" id="GO:0009055">
    <property type="term" value="F:electron transfer activity"/>
    <property type="evidence" value="ECO:0007669"/>
    <property type="project" value="InterPro"/>
</dbReference>
<evidence type="ECO:0000256" key="2">
    <source>
        <dbReference type="ARBA" id="ARBA00022723"/>
    </source>
</evidence>
<keyword evidence="1 4" id="KW-0349">Heme</keyword>
<feature type="domain" description="Cytochrome c" evidence="6">
    <location>
        <begin position="586"/>
        <end position="674"/>
    </location>
</feature>
<evidence type="ECO:0000256" key="3">
    <source>
        <dbReference type="ARBA" id="ARBA00023004"/>
    </source>
</evidence>
<dbReference type="InterPro" id="IPR011989">
    <property type="entry name" value="ARM-like"/>
</dbReference>
<dbReference type="InterPro" id="IPR009056">
    <property type="entry name" value="Cyt_c-like_dom"/>
</dbReference>
<dbReference type="Gene3D" id="1.25.10.10">
    <property type="entry name" value="Leucine-rich Repeat Variant"/>
    <property type="match status" value="1"/>
</dbReference>
<reference evidence="7" key="1">
    <citation type="submission" date="2021-01" db="EMBL/GenBank/DDBJ databases">
        <title>Modified the classification status of verrucomicrobia.</title>
        <authorList>
            <person name="Feng X."/>
        </authorList>
    </citation>
    <scope>NUCLEOTIDE SEQUENCE</scope>
    <source>
        <strain evidence="7">_KCTC 22039</strain>
    </source>
</reference>
<gene>
    <name evidence="7" type="ORF">JIN82_07815</name>
</gene>
<feature type="chain" id="PRO_5035232723" evidence="5">
    <location>
        <begin position="18"/>
        <end position="853"/>
    </location>
</feature>
<dbReference type="SUPFAM" id="SSF50952">
    <property type="entry name" value="Soluble quinoprotein glucose dehydrogenase"/>
    <property type="match status" value="1"/>
</dbReference>
<dbReference type="InterPro" id="IPR055557">
    <property type="entry name" value="DUF7133"/>
</dbReference>
<comment type="caution">
    <text evidence="7">The sequence shown here is derived from an EMBL/GenBank/DDBJ whole genome shotgun (WGS) entry which is preliminary data.</text>
</comment>
<organism evidence="7 8">
    <name type="scientific">Persicirhabdus sediminis</name>
    <dbReference type="NCBI Taxonomy" id="454144"/>
    <lineage>
        <taxon>Bacteria</taxon>
        <taxon>Pseudomonadati</taxon>
        <taxon>Verrucomicrobiota</taxon>
        <taxon>Verrucomicrobiia</taxon>
        <taxon>Verrucomicrobiales</taxon>
        <taxon>Verrucomicrobiaceae</taxon>
        <taxon>Persicirhabdus</taxon>
    </lineage>
</organism>
<evidence type="ECO:0000256" key="4">
    <source>
        <dbReference type="PROSITE-ProRule" id="PRU00433"/>
    </source>
</evidence>
<dbReference type="GO" id="GO:0020037">
    <property type="term" value="F:heme binding"/>
    <property type="evidence" value="ECO:0007669"/>
    <property type="project" value="InterPro"/>
</dbReference>
<dbReference type="PANTHER" id="PTHR33546">
    <property type="entry name" value="LARGE, MULTIFUNCTIONAL SECRETED PROTEIN-RELATED"/>
    <property type="match status" value="1"/>
</dbReference>
<keyword evidence="5" id="KW-0732">Signal</keyword>
<evidence type="ECO:0000256" key="1">
    <source>
        <dbReference type="ARBA" id="ARBA00022617"/>
    </source>
</evidence>
<dbReference type="InterPro" id="IPR011042">
    <property type="entry name" value="6-blade_b-propeller_TolB-like"/>
</dbReference>
<keyword evidence="3 4" id="KW-0408">Iron</keyword>
<dbReference type="Gene3D" id="2.120.10.30">
    <property type="entry name" value="TolB, C-terminal domain"/>
    <property type="match status" value="1"/>
</dbReference>
<dbReference type="GO" id="GO:0046872">
    <property type="term" value="F:metal ion binding"/>
    <property type="evidence" value="ECO:0007669"/>
    <property type="project" value="UniProtKB-KW"/>
</dbReference>
<dbReference type="AlphaFoldDB" id="A0A8J7MCX9"/>
<dbReference type="Gene3D" id="1.10.760.10">
    <property type="entry name" value="Cytochrome c-like domain"/>
    <property type="match status" value="1"/>
</dbReference>
<keyword evidence="8" id="KW-1185">Reference proteome</keyword>
<feature type="signal peptide" evidence="5">
    <location>
        <begin position="1"/>
        <end position="17"/>
    </location>
</feature>
<dbReference type="SUPFAM" id="SSF46626">
    <property type="entry name" value="Cytochrome c"/>
    <property type="match status" value="1"/>
</dbReference>
<dbReference type="RefSeq" id="WP_200311074.1">
    <property type="nucleotide sequence ID" value="NZ_JAENIM010000039.1"/>
</dbReference>
<dbReference type="Proteomes" id="UP000624703">
    <property type="component" value="Unassembled WGS sequence"/>
</dbReference>
<dbReference type="InterPro" id="IPR036909">
    <property type="entry name" value="Cyt_c-like_dom_sf"/>
</dbReference>
<evidence type="ECO:0000259" key="6">
    <source>
        <dbReference type="PROSITE" id="PS51007"/>
    </source>
</evidence>
<sequence length="853" mass="94484">MKLYPFPFTLLPALAVAAESPVPLSPAEFIQQTEITAGFQLELVAAEPMVQEPVAIAWNDNGDLFVAEMNTYMQDIESSDERTPQSRVVLLSDENGDGMMDKRIVFADKLVLPRSIVPFRGGLLIQETGIEEVYWFKDNNGDGVADEKSLAFKVDSFGGNVEHQEGCMIHSLDNWIYTSWGKTRWKYQDGQFIAETIPRSNGQWGLTETSSGQQIFSNAAGGHGIKDFQIPIQYGFWWPSWELPEIEKYVFPISNLPDMQGGPGAIKNNALEKFTGCGGQEVFKGDNLPAELQGQTFLPEPVGRLVRRFQLDTHADGRTVAKNADPGSEFIRSRDPLFRPVNMRTGPDGNLYLVDMYRGIIQHGHWAKEGTYLREQIDKFQLDKIVSRGRIYRIVHEDFKKRETTSLENANADELITSLQSSNYWVRKRAQHLIIDQQLSQLAEQLENLATNSGASIHSRIHALWTLEGLGQVNDALLLGLLANAPADVQITAMRVAESQPSSAAINVAISKLASSADNSVVTQAALTASKIDAIDLKKIQQSIMQAQPDNHYFAELFPVLNTSGDPIIAAVVQNWRTPVSPFGVEVLSAGAETFQTICSACHGMDAKGMEPLAPSLVDSPRVNARFDLPALTLLHGLKGELDGRSYPGDQMIAMPNLDDKTIAGLVSYLRASQQCSPTEVWPNSITHLRKLENERTSPWTAEEFQQRLTKPLAIEFYQDDIPAQAIAHWKVTPAAAQALVTQNEPTSWIAEGDFSWKNSLQFHMRVPHILTEISLTLADPEQAANLRTTIQPVIPEDFTPDIIASQEGDKAVFKFPAGQPAHVLKIFSADGAAVEIMDIQLKGNINYRAQQK</sequence>
<evidence type="ECO:0000256" key="5">
    <source>
        <dbReference type="SAM" id="SignalP"/>
    </source>
</evidence>
<dbReference type="Pfam" id="PF23500">
    <property type="entry name" value="DUF7133"/>
    <property type="match status" value="1"/>
</dbReference>
<dbReference type="Pfam" id="PF00034">
    <property type="entry name" value="Cytochrom_C"/>
    <property type="match status" value="1"/>
</dbReference>